<feature type="compositionally biased region" description="Basic and acidic residues" evidence="3">
    <location>
        <begin position="57"/>
        <end position="66"/>
    </location>
</feature>
<keyword evidence="4" id="KW-0472">Membrane</keyword>
<feature type="region of interest" description="Disordered" evidence="3">
    <location>
        <begin position="49"/>
        <end position="69"/>
    </location>
</feature>
<keyword evidence="4" id="KW-0812">Transmembrane</keyword>
<evidence type="ECO:0000256" key="1">
    <source>
        <dbReference type="ARBA" id="ARBA00004906"/>
    </source>
</evidence>
<evidence type="ECO:0000256" key="2">
    <source>
        <dbReference type="ARBA" id="ARBA00022679"/>
    </source>
</evidence>
<evidence type="ECO:0000259" key="5">
    <source>
        <dbReference type="Pfam" id="PF04564"/>
    </source>
</evidence>
<evidence type="ECO:0000313" key="6">
    <source>
        <dbReference type="EMBL" id="VAH47050.1"/>
    </source>
</evidence>
<dbReference type="Pfam" id="PF04564">
    <property type="entry name" value="U-box"/>
    <property type="match status" value="1"/>
</dbReference>
<evidence type="ECO:0000313" key="7">
    <source>
        <dbReference type="Proteomes" id="UP000324705"/>
    </source>
</evidence>
<dbReference type="Gramene" id="TRITD2Bv1G137210.4">
    <property type="protein sequence ID" value="TRITD2Bv1G137210.4"/>
    <property type="gene ID" value="TRITD2Bv1G137210"/>
</dbReference>
<reference evidence="6 7" key="1">
    <citation type="submission" date="2017-09" db="EMBL/GenBank/DDBJ databases">
        <authorList>
            <consortium name="International Durum Wheat Genome Sequencing Consortium (IDWGSC)"/>
            <person name="Milanesi L."/>
        </authorList>
    </citation>
    <scope>NUCLEOTIDE SEQUENCE [LARGE SCALE GENOMIC DNA]</scope>
    <source>
        <strain evidence="7">cv. Svevo</strain>
    </source>
</reference>
<comment type="pathway">
    <text evidence="1">Protein modification; protein ubiquitination.</text>
</comment>
<dbReference type="InterPro" id="IPR003613">
    <property type="entry name" value="Ubox_domain"/>
</dbReference>
<sequence length="149" mass="16024">MAKPPPAEEEAAALRRRLRRLVATITVGGAGAEAFDEAAAALAALREAQVGGSRKGARGEETRSANEAESVPAQFLCPISSKIMRDPVVVESGQVRTGALLLLISGCSLLFWVHHCVRSYAVFLMFFLLLTANVGAQDVLSLWFKTFSY</sequence>
<protein>
    <recommendedName>
        <fullName evidence="5">U-box domain-containing protein</fullName>
    </recommendedName>
</protein>
<dbReference type="GO" id="GO:0016567">
    <property type="term" value="P:protein ubiquitination"/>
    <property type="evidence" value="ECO:0007669"/>
    <property type="project" value="InterPro"/>
</dbReference>
<dbReference type="Gene3D" id="3.30.40.10">
    <property type="entry name" value="Zinc/RING finger domain, C3HC4 (zinc finger)"/>
    <property type="match status" value="1"/>
</dbReference>
<feature type="transmembrane region" description="Helical" evidence="4">
    <location>
        <begin position="95"/>
        <end position="113"/>
    </location>
</feature>
<feature type="transmembrane region" description="Helical" evidence="4">
    <location>
        <begin position="120"/>
        <end position="144"/>
    </location>
</feature>
<evidence type="ECO:0000256" key="3">
    <source>
        <dbReference type="SAM" id="MobiDB-lite"/>
    </source>
</evidence>
<dbReference type="AlphaFoldDB" id="A0A9R1PNZ5"/>
<accession>A0A9R1PNZ5</accession>
<name>A0A9R1PNZ5_TRITD</name>
<evidence type="ECO:0000256" key="4">
    <source>
        <dbReference type="SAM" id="Phobius"/>
    </source>
</evidence>
<gene>
    <name evidence="6" type="ORF">TRITD_2Bv1G137210</name>
</gene>
<keyword evidence="4" id="KW-1133">Transmembrane helix</keyword>
<dbReference type="EMBL" id="LT934114">
    <property type="protein sequence ID" value="VAH47050.1"/>
    <property type="molecule type" value="Genomic_DNA"/>
</dbReference>
<dbReference type="InterPro" id="IPR013083">
    <property type="entry name" value="Znf_RING/FYVE/PHD"/>
</dbReference>
<dbReference type="Proteomes" id="UP000324705">
    <property type="component" value="Chromosome 2B"/>
</dbReference>
<feature type="domain" description="U-box" evidence="5">
    <location>
        <begin position="71"/>
        <end position="95"/>
    </location>
</feature>
<keyword evidence="2" id="KW-0808">Transferase</keyword>
<dbReference type="SUPFAM" id="SSF57850">
    <property type="entry name" value="RING/U-box"/>
    <property type="match status" value="1"/>
</dbReference>
<organism evidence="6 7">
    <name type="scientific">Triticum turgidum subsp. durum</name>
    <name type="common">Durum wheat</name>
    <name type="synonym">Triticum durum</name>
    <dbReference type="NCBI Taxonomy" id="4567"/>
    <lineage>
        <taxon>Eukaryota</taxon>
        <taxon>Viridiplantae</taxon>
        <taxon>Streptophyta</taxon>
        <taxon>Embryophyta</taxon>
        <taxon>Tracheophyta</taxon>
        <taxon>Spermatophyta</taxon>
        <taxon>Magnoliopsida</taxon>
        <taxon>Liliopsida</taxon>
        <taxon>Poales</taxon>
        <taxon>Poaceae</taxon>
        <taxon>BOP clade</taxon>
        <taxon>Pooideae</taxon>
        <taxon>Triticodae</taxon>
        <taxon>Triticeae</taxon>
        <taxon>Triticinae</taxon>
        <taxon>Triticum</taxon>
    </lineage>
</organism>
<keyword evidence="7" id="KW-1185">Reference proteome</keyword>
<proteinExistence type="predicted"/>
<dbReference type="GO" id="GO:0004842">
    <property type="term" value="F:ubiquitin-protein transferase activity"/>
    <property type="evidence" value="ECO:0007669"/>
    <property type="project" value="InterPro"/>
</dbReference>